<keyword evidence="2 5" id="KW-0812">Transmembrane</keyword>
<dbReference type="AlphaFoldDB" id="A0A427XMX6"/>
<dbReference type="InterPro" id="IPR036259">
    <property type="entry name" value="MFS_trans_sf"/>
</dbReference>
<feature type="transmembrane region" description="Helical" evidence="5">
    <location>
        <begin position="211"/>
        <end position="229"/>
    </location>
</feature>
<evidence type="ECO:0000256" key="1">
    <source>
        <dbReference type="ARBA" id="ARBA00004141"/>
    </source>
</evidence>
<dbReference type="GO" id="GO:0005886">
    <property type="term" value="C:plasma membrane"/>
    <property type="evidence" value="ECO:0007669"/>
    <property type="project" value="TreeGrafter"/>
</dbReference>
<dbReference type="STRING" id="1890683.A0A427XMX6"/>
<evidence type="ECO:0000256" key="3">
    <source>
        <dbReference type="ARBA" id="ARBA00022989"/>
    </source>
</evidence>
<accession>A0A427XMX6</accession>
<evidence type="ECO:0000256" key="4">
    <source>
        <dbReference type="ARBA" id="ARBA00023136"/>
    </source>
</evidence>
<comment type="caution">
    <text evidence="6">The sequence shown here is derived from an EMBL/GenBank/DDBJ whole genome shotgun (WGS) entry which is preliminary data.</text>
</comment>
<dbReference type="OrthoDB" id="10021397at2759"/>
<gene>
    <name evidence="6" type="ORF">EHS25_007296</name>
</gene>
<dbReference type="PANTHER" id="PTHR23501">
    <property type="entry name" value="MAJOR FACILITATOR SUPERFAMILY"/>
    <property type="match status" value="1"/>
</dbReference>
<organism evidence="6 7">
    <name type="scientific">Saitozyma podzolica</name>
    <dbReference type="NCBI Taxonomy" id="1890683"/>
    <lineage>
        <taxon>Eukaryota</taxon>
        <taxon>Fungi</taxon>
        <taxon>Dikarya</taxon>
        <taxon>Basidiomycota</taxon>
        <taxon>Agaricomycotina</taxon>
        <taxon>Tremellomycetes</taxon>
        <taxon>Tremellales</taxon>
        <taxon>Trimorphomycetaceae</taxon>
        <taxon>Saitozyma</taxon>
    </lineage>
</organism>
<dbReference type="SUPFAM" id="SSF103473">
    <property type="entry name" value="MFS general substrate transporter"/>
    <property type="match status" value="1"/>
</dbReference>
<keyword evidence="7" id="KW-1185">Reference proteome</keyword>
<evidence type="ECO:0000313" key="6">
    <source>
        <dbReference type="EMBL" id="RSH80094.1"/>
    </source>
</evidence>
<proteinExistence type="predicted"/>
<dbReference type="Gene3D" id="1.20.1250.20">
    <property type="entry name" value="MFS general substrate transporter like domains"/>
    <property type="match status" value="1"/>
</dbReference>
<dbReference type="EMBL" id="RSCD01000037">
    <property type="protein sequence ID" value="RSH80094.1"/>
    <property type="molecule type" value="Genomic_DNA"/>
</dbReference>
<evidence type="ECO:0008006" key="8">
    <source>
        <dbReference type="Google" id="ProtNLM"/>
    </source>
</evidence>
<keyword evidence="4 5" id="KW-0472">Membrane</keyword>
<dbReference type="GO" id="GO:0022857">
    <property type="term" value="F:transmembrane transporter activity"/>
    <property type="evidence" value="ECO:0007669"/>
    <property type="project" value="TreeGrafter"/>
</dbReference>
<dbReference type="Proteomes" id="UP000279259">
    <property type="component" value="Unassembled WGS sequence"/>
</dbReference>
<protein>
    <recommendedName>
        <fullName evidence="8">Major facilitator superfamily (MFS) profile domain-containing protein</fullName>
    </recommendedName>
</protein>
<feature type="transmembrane region" description="Helical" evidence="5">
    <location>
        <begin position="74"/>
        <end position="95"/>
    </location>
</feature>
<sequence length="342" mass="36953">MKQLDWYGSVLTLAWAILILLPLSWAGSAYPWSSAGVLAPLLIGLGILGLWVYIEARLVRIPIVPLSLLQDGNLAAAMVTMWFSGAAFYGTLYYLPPFYQVVQGVSAIRSGVLLLPLVLVQTVCSFTSGMLVSATGDYFWNLAVGYACWTIGLGLLSSTDQTTTTATLTGFQILVGFGAGQTFQTSLMAIQAAVDRKDMAVATGMRNFMRQFGGMVALAICSAIVGNIVRSRLRPMLTAELIDQVIRDPTTLSSLDLSIEQQSAVVVAYGKSYRQTGLTSTARAISACFLFMTPCAGVSCILTVLFAKRIPLERPDDLARKDEAREWVESKKAGRHSRPAQA</sequence>
<comment type="subcellular location">
    <subcellularLocation>
        <location evidence="1">Membrane</location>
        <topology evidence="1">Multi-pass membrane protein</topology>
    </subcellularLocation>
</comment>
<reference evidence="6 7" key="1">
    <citation type="submission" date="2018-11" db="EMBL/GenBank/DDBJ databases">
        <title>Genome sequence of Saitozyma podzolica DSM 27192.</title>
        <authorList>
            <person name="Aliyu H."/>
            <person name="Gorte O."/>
            <person name="Ochsenreither K."/>
        </authorList>
    </citation>
    <scope>NUCLEOTIDE SEQUENCE [LARGE SCALE GENOMIC DNA]</scope>
    <source>
        <strain evidence="6 7">DSM 27192</strain>
    </source>
</reference>
<evidence type="ECO:0000256" key="2">
    <source>
        <dbReference type="ARBA" id="ARBA00022692"/>
    </source>
</evidence>
<name>A0A427XMX6_9TREE</name>
<feature type="transmembrane region" description="Helical" evidence="5">
    <location>
        <begin position="284"/>
        <end position="307"/>
    </location>
</feature>
<feature type="transmembrane region" description="Helical" evidence="5">
    <location>
        <begin position="138"/>
        <end position="157"/>
    </location>
</feature>
<feature type="transmembrane region" description="Helical" evidence="5">
    <location>
        <begin position="107"/>
        <end position="126"/>
    </location>
</feature>
<evidence type="ECO:0000313" key="7">
    <source>
        <dbReference type="Proteomes" id="UP000279259"/>
    </source>
</evidence>
<keyword evidence="3 5" id="KW-1133">Transmembrane helix</keyword>
<feature type="transmembrane region" description="Helical" evidence="5">
    <location>
        <begin position="169"/>
        <end position="190"/>
    </location>
</feature>
<feature type="transmembrane region" description="Helical" evidence="5">
    <location>
        <begin position="36"/>
        <end position="54"/>
    </location>
</feature>
<dbReference type="PANTHER" id="PTHR23501:SF189">
    <property type="entry name" value="DRUG TRANSPORTER, PUTATIVE (AFU_ORTHOLOGUE AFUA_4G03920)-RELATED"/>
    <property type="match status" value="1"/>
</dbReference>
<evidence type="ECO:0000256" key="5">
    <source>
        <dbReference type="SAM" id="Phobius"/>
    </source>
</evidence>